<keyword evidence="1" id="KW-0489">Methyltransferase</keyword>
<keyword evidence="2" id="KW-1185">Reference proteome</keyword>
<reference evidence="1" key="1">
    <citation type="submission" date="2020-11" db="EMBL/GenBank/DDBJ databases">
        <authorList>
            <consortium name="DOE Joint Genome Institute"/>
            <person name="Ahrendt S."/>
            <person name="Riley R."/>
            <person name="Andreopoulos W."/>
            <person name="LaButti K."/>
            <person name="Pangilinan J."/>
            <person name="Ruiz-duenas F.J."/>
            <person name="Barrasa J.M."/>
            <person name="Sanchez-Garcia M."/>
            <person name="Camarero S."/>
            <person name="Miyauchi S."/>
            <person name="Serrano A."/>
            <person name="Linde D."/>
            <person name="Babiker R."/>
            <person name="Drula E."/>
            <person name="Ayuso-Fernandez I."/>
            <person name="Pacheco R."/>
            <person name="Padilla G."/>
            <person name="Ferreira P."/>
            <person name="Barriuso J."/>
            <person name="Kellner H."/>
            <person name="Castanera R."/>
            <person name="Alfaro M."/>
            <person name="Ramirez L."/>
            <person name="Pisabarro A.G."/>
            <person name="Kuo A."/>
            <person name="Tritt A."/>
            <person name="Lipzen A."/>
            <person name="He G."/>
            <person name="Yan M."/>
            <person name="Ng V."/>
            <person name="Cullen D."/>
            <person name="Martin F."/>
            <person name="Rosso M.-N."/>
            <person name="Henrissat B."/>
            <person name="Hibbett D."/>
            <person name="Martinez A.T."/>
            <person name="Grigoriev I.V."/>
        </authorList>
    </citation>
    <scope>NUCLEOTIDE SEQUENCE</scope>
    <source>
        <strain evidence="1">AH 44721</strain>
    </source>
</reference>
<keyword evidence="1" id="KW-0808">Transferase</keyword>
<dbReference type="Gene3D" id="3.40.50.150">
    <property type="entry name" value="Vaccinia Virus protein VP39"/>
    <property type="match status" value="1"/>
</dbReference>
<dbReference type="InterPro" id="IPR029063">
    <property type="entry name" value="SAM-dependent_MTases_sf"/>
</dbReference>
<dbReference type="PANTHER" id="PTHR18895">
    <property type="entry name" value="HEMK METHYLTRANSFERASE"/>
    <property type="match status" value="1"/>
</dbReference>
<evidence type="ECO:0000313" key="2">
    <source>
        <dbReference type="Proteomes" id="UP000724874"/>
    </source>
</evidence>
<dbReference type="Proteomes" id="UP000724874">
    <property type="component" value="Unassembled WGS sequence"/>
</dbReference>
<comment type="caution">
    <text evidence="1">The sequence shown here is derived from an EMBL/GenBank/DDBJ whole genome shotgun (WGS) entry which is preliminary data.</text>
</comment>
<proteinExistence type="predicted"/>
<dbReference type="OrthoDB" id="269872at2759"/>
<evidence type="ECO:0000313" key="1">
    <source>
        <dbReference type="EMBL" id="KAF8904463.1"/>
    </source>
</evidence>
<sequence length="177" mass="19558">MLAQSLSPTPRNPVSLLDLVDISTHALRLAEDNAKICAIQSQKNEKKPQNTFSVHQANFLAQDFSKFASRINPSFDIITSNPPYIPFDELLKLSPSVLDFEDPKALFGGPSGLEFYHAIAQLVSNEGILTPNATVALEVGHDQASSVENIMRATGRFRLTEIWLDPWGKQRTVIARA</sequence>
<name>A0A9P5TQC4_GYMJU</name>
<dbReference type="GO" id="GO:0005739">
    <property type="term" value="C:mitochondrion"/>
    <property type="evidence" value="ECO:0007669"/>
    <property type="project" value="TreeGrafter"/>
</dbReference>
<protein>
    <submittedName>
        <fullName evidence="1">S-adenosyl-L-methionine-dependent methyltransferase</fullName>
    </submittedName>
</protein>
<organism evidence="1 2">
    <name type="scientific">Gymnopilus junonius</name>
    <name type="common">Spectacular rustgill mushroom</name>
    <name type="synonym">Gymnopilus spectabilis subsp. junonius</name>
    <dbReference type="NCBI Taxonomy" id="109634"/>
    <lineage>
        <taxon>Eukaryota</taxon>
        <taxon>Fungi</taxon>
        <taxon>Dikarya</taxon>
        <taxon>Basidiomycota</taxon>
        <taxon>Agaricomycotina</taxon>
        <taxon>Agaricomycetes</taxon>
        <taxon>Agaricomycetidae</taxon>
        <taxon>Agaricales</taxon>
        <taxon>Agaricineae</taxon>
        <taxon>Hymenogastraceae</taxon>
        <taxon>Gymnopilus</taxon>
    </lineage>
</organism>
<dbReference type="EMBL" id="JADNYJ010000026">
    <property type="protein sequence ID" value="KAF8904463.1"/>
    <property type="molecule type" value="Genomic_DNA"/>
</dbReference>
<dbReference type="InterPro" id="IPR050320">
    <property type="entry name" value="N5-glutamine_MTase"/>
</dbReference>
<gene>
    <name evidence="1" type="ORF">CPB84DRAFT_1773109</name>
</gene>
<dbReference type="SUPFAM" id="SSF53335">
    <property type="entry name" value="S-adenosyl-L-methionine-dependent methyltransferases"/>
    <property type="match status" value="1"/>
</dbReference>
<dbReference type="GO" id="GO:0032259">
    <property type="term" value="P:methylation"/>
    <property type="evidence" value="ECO:0007669"/>
    <property type="project" value="UniProtKB-KW"/>
</dbReference>
<dbReference type="GO" id="GO:0008168">
    <property type="term" value="F:methyltransferase activity"/>
    <property type="evidence" value="ECO:0007669"/>
    <property type="project" value="UniProtKB-KW"/>
</dbReference>
<accession>A0A9P5TQC4</accession>
<dbReference type="PANTHER" id="PTHR18895:SF74">
    <property type="entry name" value="MTRF1L RELEASE FACTOR GLUTAMINE METHYLTRANSFERASE"/>
    <property type="match status" value="1"/>
</dbReference>
<dbReference type="AlphaFoldDB" id="A0A9P5TQC4"/>